<gene>
    <name evidence="1" type="ORF">QWZ18_11120</name>
</gene>
<dbReference type="EMBL" id="JAUFPT010000032">
    <property type="protein sequence ID" value="MDN3571170.1"/>
    <property type="molecule type" value="Genomic_DNA"/>
</dbReference>
<proteinExistence type="predicted"/>
<dbReference type="Proteomes" id="UP001244297">
    <property type="component" value="Unassembled WGS sequence"/>
</dbReference>
<sequence>MRDSIFGLAATVSILVTLPLAPSRAAERGSDRASQRLLDDMTRHDLCARDDKQLQKLSRSLAGGVSRQADAKRAR</sequence>
<name>A0ABT8AN14_9HYPH</name>
<dbReference type="RefSeq" id="WP_238284548.1">
    <property type="nucleotide sequence ID" value="NZ_BPQS01000001.1"/>
</dbReference>
<evidence type="ECO:0000313" key="1">
    <source>
        <dbReference type="EMBL" id="MDN3571170.1"/>
    </source>
</evidence>
<accession>A0ABT8AN14</accession>
<keyword evidence="2" id="KW-1185">Reference proteome</keyword>
<reference evidence="2" key="1">
    <citation type="journal article" date="2019" name="Int. J. Syst. Evol. Microbiol.">
        <title>The Global Catalogue of Microorganisms (GCM) 10K type strain sequencing project: providing services to taxonomists for standard genome sequencing and annotation.</title>
        <authorList>
            <consortium name="The Broad Institute Genomics Platform"/>
            <consortium name="The Broad Institute Genome Sequencing Center for Infectious Disease"/>
            <person name="Wu L."/>
            <person name="Ma J."/>
        </authorList>
    </citation>
    <scope>NUCLEOTIDE SEQUENCE [LARGE SCALE GENOMIC DNA]</scope>
    <source>
        <strain evidence="2">CECT 7806</strain>
    </source>
</reference>
<organism evidence="1 2">
    <name type="scientific">Methylobacterium longum</name>
    <dbReference type="NCBI Taxonomy" id="767694"/>
    <lineage>
        <taxon>Bacteria</taxon>
        <taxon>Pseudomonadati</taxon>
        <taxon>Pseudomonadota</taxon>
        <taxon>Alphaproteobacteria</taxon>
        <taxon>Hyphomicrobiales</taxon>
        <taxon>Methylobacteriaceae</taxon>
        <taxon>Methylobacterium</taxon>
    </lineage>
</organism>
<comment type="caution">
    <text evidence="1">The sequence shown here is derived from an EMBL/GenBank/DDBJ whole genome shotgun (WGS) entry which is preliminary data.</text>
</comment>
<protein>
    <submittedName>
        <fullName evidence="1">Uncharacterized protein</fullName>
    </submittedName>
</protein>
<evidence type="ECO:0000313" key="2">
    <source>
        <dbReference type="Proteomes" id="UP001244297"/>
    </source>
</evidence>